<name>A0AAW4U840_9FIRM</name>
<protein>
    <recommendedName>
        <fullName evidence="3">HipA-like C-terminal domain-containing protein</fullName>
    </recommendedName>
</protein>
<dbReference type="Proteomes" id="UP001198190">
    <property type="component" value="Unassembled WGS sequence"/>
</dbReference>
<comment type="caution">
    <text evidence="1">The sequence shown here is derived from an EMBL/GenBank/DDBJ whole genome shotgun (WGS) entry which is preliminary data.</text>
</comment>
<dbReference type="RefSeq" id="WP_227153296.1">
    <property type="nucleotide sequence ID" value="NZ_JAJCGD010000042.1"/>
</dbReference>
<gene>
    <name evidence="1" type="ORF">LIY65_11015</name>
</gene>
<accession>A0AAW4U840</accession>
<dbReference type="EMBL" id="JAJCGD010000042">
    <property type="protein sequence ID" value="MCB6829222.1"/>
    <property type="molecule type" value="Genomic_DNA"/>
</dbReference>
<proteinExistence type="predicted"/>
<sequence length="498" mass="58380">MNKYILMNKNIALAQIILSDDGKIYDLLEIYNIKAFPVGIICNDIKTSNKDIQNNLAEWWQGRAIPASRQGLFSVLQEFNIERSSILAMKCFGLSLSDQYWIKPINSKLTWDKINFFNNKFSNDIGEAFFNPNFVKESNEIDFITPDNTSDGWLRKKWIIKNEKRCLIKSGSDPYRQEPFNEVIASLIMKNLNVYPYVKYDFFVDEGQGICSICDNFITENTELISGYALAKTYIRDKNTSIYNHYLDIADKNNISNIKDFFDSMIVLDYIIANTDRHHNNFGFIRDVNTLEYLSPAPIFDSGTSLWHKYSVLSNKIGTPVIAQPFYNTHEMQLSLVKNWDRFDFSKLRNITEEIYDILNKNPLIDKKRNNIICAALKERIQSIKLYQERMVNKYSIPLQSDDTDILTKFKQLKFNLQPVYFYYKNKFVPNNKIKYNPSIDKKILKQALIDGFSREQVKKILINSPNIKSEQMIDFMYRSFSHDKDLKNIILERTIHL</sequence>
<dbReference type="Gene3D" id="1.10.1070.20">
    <property type="match status" value="1"/>
</dbReference>
<evidence type="ECO:0000313" key="2">
    <source>
        <dbReference type="Proteomes" id="UP001198190"/>
    </source>
</evidence>
<evidence type="ECO:0008006" key="3">
    <source>
        <dbReference type="Google" id="ProtNLM"/>
    </source>
</evidence>
<dbReference type="AlphaFoldDB" id="A0AAW4U840"/>
<evidence type="ECO:0000313" key="1">
    <source>
        <dbReference type="EMBL" id="MCB6829222.1"/>
    </source>
</evidence>
<organism evidence="1 2">
    <name type="scientific">Megamonas funiformis</name>
    <dbReference type="NCBI Taxonomy" id="437897"/>
    <lineage>
        <taxon>Bacteria</taxon>
        <taxon>Bacillati</taxon>
        <taxon>Bacillota</taxon>
        <taxon>Negativicutes</taxon>
        <taxon>Selenomonadales</taxon>
        <taxon>Selenomonadaceae</taxon>
        <taxon>Megamonas</taxon>
    </lineage>
</organism>
<reference evidence="1" key="1">
    <citation type="submission" date="2021-10" db="EMBL/GenBank/DDBJ databases">
        <title>Collection of gut derived symbiotic bacterial strains cultured from healthy donors.</title>
        <authorList>
            <person name="Lin H."/>
            <person name="Littmann E."/>
            <person name="Claire K."/>
            <person name="Pamer E."/>
        </authorList>
    </citation>
    <scope>NUCLEOTIDE SEQUENCE</scope>
    <source>
        <strain evidence="1">MSK.7.16</strain>
    </source>
</reference>